<evidence type="ECO:0000313" key="1">
    <source>
        <dbReference type="EMBL" id="CAB4156214.1"/>
    </source>
</evidence>
<reference evidence="1" key="1">
    <citation type="submission" date="2020-04" db="EMBL/GenBank/DDBJ databases">
        <authorList>
            <person name="Chiriac C."/>
            <person name="Salcher M."/>
            <person name="Ghai R."/>
            <person name="Kavagutti S V."/>
        </authorList>
    </citation>
    <scope>NUCLEOTIDE SEQUENCE</scope>
</reference>
<evidence type="ECO:0008006" key="2">
    <source>
        <dbReference type="Google" id="ProtNLM"/>
    </source>
</evidence>
<proteinExistence type="predicted"/>
<accession>A0A6J5NLP7</accession>
<gene>
    <name evidence="1" type="ORF">UFOVP670_61</name>
</gene>
<dbReference type="EMBL" id="LR796632">
    <property type="protein sequence ID" value="CAB4156214.1"/>
    <property type="molecule type" value="Genomic_DNA"/>
</dbReference>
<protein>
    <recommendedName>
        <fullName evidence="2">DNA transfer protein</fullName>
    </recommendedName>
</protein>
<sequence length="244" mass="24692">MTPVVAGVVGGTQILGSVLGANASRRAASTQAAAAEAGQQTQLQMFERTQEILRPYVQAGEAQLPMLGGYAEAGPQAFERQLDLAGLRGPQAQQAAIEQVRTQPRFGALTQAGEEAILANASATGGLRGGNTQNSLARFRSDLLADEIEREYARFGGLSAFGQGVSQNLAQMGQAAGAGTGVAAMQAGQGIAGLQGAAGAARAGGTLGSAAAYGQVLNMPAQFVGLEYGLASRGQPSLIGSLFR</sequence>
<organism evidence="1">
    <name type="scientific">uncultured Caudovirales phage</name>
    <dbReference type="NCBI Taxonomy" id="2100421"/>
    <lineage>
        <taxon>Viruses</taxon>
        <taxon>Duplodnaviria</taxon>
        <taxon>Heunggongvirae</taxon>
        <taxon>Uroviricota</taxon>
        <taxon>Caudoviricetes</taxon>
        <taxon>Peduoviridae</taxon>
        <taxon>Maltschvirus</taxon>
        <taxon>Maltschvirus maltsch</taxon>
    </lineage>
</organism>
<name>A0A6J5NLP7_9CAUD</name>